<dbReference type="InterPro" id="IPR008258">
    <property type="entry name" value="Transglycosylase_SLT_dom_1"/>
</dbReference>
<evidence type="ECO:0000313" key="2">
    <source>
        <dbReference type="EMBL" id="MCQ4083944.1"/>
    </source>
</evidence>
<protein>
    <submittedName>
        <fullName evidence="2">Lytic transglycosylase domain-containing protein</fullName>
    </submittedName>
</protein>
<dbReference type="Proteomes" id="UP001057702">
    <property type="component" value="Unassembled WGS sequence"/>
</dbReference>
<dbReference type="Pfam" id="PF01464">
    <property type="entry name" value="SLT"/>
    <property type="match status" value="1"/>
</dbReference>
<dbReference type="InterPro" id="IPR023346">
    <property type="entry name" value="Lysozyme-like_dom_sf"/>
</dbReference>
<reference evidence="2" key="1">
    <citation type="submission" date="2022-06" db="EMBL/GenBank/DDBJ databases">
        <title>Draft genome sequence of Streptomyces sp. RB6PN25 isolated from peat swamp forest in Thailand.</title>
        <authorList>
            <person name="Duangmal K."/>
            <person name="Klaysubun C."/>
        </authorList>
    </citation>
    <scope>NUCLEOTIDE SEQUENCE</scope>
    <source>
        <strain evidence="2">RB6PN25</strain>
    </source>
</reference>
<proteinExistence type="predicted"/>
<evidence type="ECO:0000259" key="1">
    <source>
        <dbReference type="Pfam" id="PF01464"/>
    </source>
</evidence>
<name>A0ABT1Q200_9ACTN</name>
<feature type="domain" description="Transglycosylase SLT" evidence="1">
    <location>
        <begin position="40"/>
        <end position="156"/>
    </location>
</feature>
<sequence>MSLALGVVLLVAAGLGVFWWLTRPPALPRIPIAYLPTVQQAAKSCPELSVPLLAAQIEAESKWNPQADSGKAQGIAQFDPTTWAEWGKDYAGDGKADVWDPKDAIPTQGAYMCHLFQVVKNVPGNPTQLALAAYNAGPNAVLQAQGIPQINETQNYVNKIEQLIPQYTTTYAQQIGATTSPSPSSG</sequence>
<evidence type="ECO:0000313" key="3">
    <source>
        <dbReference type="Proteomes" id="UP001057702"/>
    </source>
</evidence>
<dbReference type="EMBL" id="JANFNG010000028">
    <property type="protein sequence ID" value="MCQ4083944.1"/>
    <property type="molecule type" value="Genomic_DNA"/>
</dbReference>
<dbReference type="RefSeq" id="WP_255922980.1">
    <property type="nucleotide sequence ID" value="NZ_JANFNG010000028.1"/>
</dbReference>
<keyword evidence="3" id="KW-1185">Reference proteome</keyword>
<dbReference type="CDD" id="cd13399">
    <property type="entry name" value="Slt35-like"/>
    <property type="match status" value="1"/>
</dbReference>
<dbReference type="PANTHER" id="PTHR37423">
    <property type="entry name" value="SOLUBLE LYTIC MUREIN TRANSGLYCOSYLASE-RELATED"/>
    <property type="match status" value="1"/>
</dbReference>
<dbReference type="PANTHER" id="PTHR37423:SF2">
    <property type="entry name" value="MEMBRANE-BOUND LYTIC MUREIN TRANSGLYCOSYLASE C"/>
    <property type="match status" value="1"/>
</dbReference>
<accession>A0ABT1Q200</accession>
<gene>
    <name evidence="2" type="ORF">NGB36_25995</name>
</gene>
<organism evidence="2 3">
    <name type="scientific">Streptomyces humicola</name>
    <dbReference type="NCBI Taxonomy" id="2953240"/>
    <lineage>
        <taxon>Bacteria</taxon>
        <taxon>Bacillati</taxon>
        <taxon>Actinomycetota</taxon>
        <taxon>Actinomycetes</taxon>
        <taxon>Kitasatosporales</taxon>
        <taxon>Streptomycetaceae</taxon>
        <taxon>Streptomyces</taxon>
    </lineage>
</organism>
<comment type="caution">
    <text evidence="2">The sequence shown here is derived from an EMBL/GenBank/DDBJ whole genome shotgun (WGS) entry which is preliminary data.</text>
</comment>
<dbReference type="Gene3D" id="1.10.530.10">
    <property type="match status" value="1"/>
</dbReference>
<dbReference type="SUPFAM" id="SSF53955">
    <property type="entry name" value="Lysozyme-like"/>
    <property type="match status" value="1"/>
</dbReference>